<feature type="transmembrane region" description="Helical" evidence="1">
    <location>
        <begin position="16"/>
        <end position="34"/>
    </location>
</feature>
<dbReference type="Pfam" id="PF03594">
    <property type="entry name" value="BenE"/>
    <property type="match status" value="1"/>
</dbReference>
<proteinExistence type="predicted"/>
<feature type="transmembrane region" description="Helical" evidence="1">
    <location>
        <begin position="106"/>
        <end position="133"/>
    </location>
</feature>
<protein>
    <submittedName>
        <fullName evidence="2">Benzoate membrane transporter</fullName>
    </submittedName>
</protein>
<feature type="transmembrane region" description="Helical" evidence="1">
    <location>
        <begin position="40"/>
        <end position="59"/>
    </location>
</feature>
<dbReference type="PANTHER" id="PTHR30199:SF0">
    <property type="entry name" value="INNER MEMBRANE PROTEIN YDCO"/>
    <property type="match status" value="1"/>
</dbReference>
<reference evidence="2 3" key="1">
    <citation type="submission" date="2017-08" db="EMBL/GenBank/DDBJ databases">
        <title>Substantial Increase in Enzyme Production by Combined Drug-Resistance Mutations in Paenibacillus agaridevorans.</title>
        <authorList>
            <person name="Tanaka Y."/>
            <person name="Funane K."/>
            <person name="Hosaka T."/>
            <person name="Shiwa Y."/>
            <person name="Fujita N."/>
            <person name="Miyazaki T."/>
            <person name="Yoshikawa H."/>
            <person name="Murakami K."/>
            <person name="Kasahara K."/>
            <person name="Inaoka T."/>
            <person name="Hiraga Y."/>
            <person name="Ochi K."/>
        </authorList>
    </citation>
    <scope>NUCLEOTIDE SEQUENCE [LARGE SCALE GENOMIC DNA]</scope>
    <source>
        <strain evidence="2 3">T-3040</strain>
    </source>
</reference>
<dbReference type="InterPro" id="IPR004711">
    <property type="entry name" value="Benzoate_Transporter"/>
</dbReference>
<dbReference type="GO" id="GO:0005886">
    <property type="term" value="C:plasma membrane"/>
    <property type="evidence" value="ECO:0007669"/>
    <property type="project" value="TreeGrafter"/>
</dbReference>
<evidence type="ECO:0000313" key="2">
    <source>
        <dbReference type="EMBL" id="GBG05981.1"/>
    </source>
</evidence>
<keyword evidence="1" id="KW-1133">Transmembrane helix</keyword>
<dbReference type="Proteomes" id="UP000245202">
    <property type="component" value="Unassembled WGS sequence"/>
</dbReference>
<organism evidence="2 3">
    <name type="scientific">Paenibacillus agaridevorans</name>
    <dbReference type="NCBI Taxonomy" id="171404"/>
    <lineage>
        <taxon>Bacteria</taxon>
        <taxon>Bacillati</taxon>
        <taxon>Bacillota</taxon>
        <taxon>Bacilli</taxon>
        <taxon>Bacillales</taxon>
        <taxon>Paenibacillaceae</taxon>
        <taxon>Paenibacillus</taxon>
    </lineage>
</organism>
<feature type="transmembrane region" description="Helical" evidence="1">
    <location>
        <begin position="321"/>
        <end position="354"/>
    </location>
</feature>
<evidence type="ECO:0000313" key="3">
    <source>
        <dbReference type="Proteomes" id="UP000245202"/>
    </source>
</evidence>
<keyword evidence="3" id="KW-1185">Reference proteome</keyword>
<dbReference type="GO" id="GO:0042925">
    <property type="term" value="F:benzoate transmembrane transporter activity"/>
    <property type="evidence" value="ECO:0007669"/>
    <property type="project" value="InterPro"/>
</dbReference>
<keyword evidence="1" id="KW-0472">Membrane</keyword>
<feature type="transmembrane region" description="Helical" evidence="1">
    <location>
        <begin position="169"/>
        <end position="196"/>
    </location>
</feature>
<feature type="transmembrane region" description="Helical" evidence="1">
    <location>
        <begin position="260"/>
        <end position="278"/>
    </location>
</feature>
<dbReference type="EMBL" id="BDQX01000036">
    <property type="protein sequence ID" value="GBG05981.1"/>
    <property type="molecule type" value="Genomic_DNA"/>
</dbReference>
<evidence type="ECO:0000256" key="1">
    <source>
        <dbReference type="SAM" id="Phobius"/>
    </source>
</evidence>
<feature type="transmembrane region" description="Helical" evidence="1">
    <location>
        <begin position="290"/>
        <end position="309"/>
    </location>
</feature>
<feature type="transmembrane region" description="Helical" evidence="1">
    <location>
        <begin position="140"/>
        <end position="157"/>
    </location>
</feature>
<name>A0A2R5ERF8_9BACL</name>
<dbReference type="AlphaFoldDB" id="A0A2R5ERF8"/>
<sequence length="366" mass="38149">MIVQAAGAAGLGKAELISWFTSAYVAGGFLNILLTLRYKIPFAGAHSITATAFLGTAAVGMSYPQLAGAFVMSGLLLMLLGLSGWFGKFLALLPKPLIDALLAGLLLTYVAAMVPASVELPIAGLLAGAGYFFGPRLIKSLPPALWALLLGGVGVWLQNGLPDLPSTTYIAPFIVVPVFSWDGLLSLAFPLALLILTNDLAVASTSLRSHDFRPPVNRMITGSGVASVVAGMFGGSSANVGGLMSALCSSPESGAHGERYKAALVSSLIVVGFGAAAWKVVDVIGALPEAFVVILTGFSLLGLFIRGIKNAFVDKELRIPAFITFVIAVLHVHVLGIATPVWALLGGLAAMWMIKKMRTRAHIHTK</sequence>
<accession>A0A2R5ERF8</accession>
<gene>
    <name evidence="2" type="ORF">PAT3040_00470</name>
</gene>
<comment type="caution">
    <text evidence="2">The sequence shown here is derived from an EMBL/GenBank/DDBJ whole genome shotgun (WGS) entry which is preliminary data.</text>
</comment>
<dbReference type="PANTHER" id="PTHR30199">
    <property type="entry name" value="MFS FAMILY TRANSPORTER, PREDICTED SUBSTRATE BENZOATE"/>
    <property type="match status" value="1"/>
</dbReference>
<feature type="transmembrane region" description="Helical" evidence="1">
    <location>
        <begin position="216"/>
        <end position="240"/>
    </location>
</feature>
<keyword evidence="1" id="KW-0812">Transmembrane</keyword>
<feature type="transmembrane region" description="Helical" evidence="1">
    <location>
        <begin position="66"/>
        <end position="86"/>
    </location>
</feature>